<keyword evidence="4" id="KW-0436">Ligase</keyword>
<feature type="domain" description="Carrier" evidence="7">
    <location>
        <begin position="187"/>
        <end position="261"/>
    </location>
</feature>
<dbReference type="PROSITE" id="PS50075">
    <property type="entry name" value="CARRIER"/>
    <property type="match status" value="6"/>
</dbReference>
<dbReference type="EMBL" id="JAVFHQ010000010">
    <property type="protein sequence ID" value="KAK4547642.1"/>
    <property type="molecule type" value="Genomic_DNA"/>
</dbReference>
<dbReference type="FunFam" id="3.40.50.12780:FF:000024">
    <property type="entry name" value="Nonribosomal siderophore peptide synthase SidC"/>
    <property type="match status" value="2"/>
</dbReference>
<dbReference type="GO" id="GO:0016874">
    <property type="term" value="F:ligase activity"/>
    <property type="evidence" value="ECO:0007669"/>
    <property type="project" value="UniProtKB-KW"/>
</dbReference>
<comment type="caution">
    <text evidence="8">The sequence shown here is derived from an EMBL/GenBank/DDBJ whole genome shotgun (WGS) entry which is preliminary data.</text>
</comment>
<evidence type="ECO:0000256" key="4">
    <source>
        <dbReference type="ARBA" id="ARBA00022598"/>
    </source>
</evidence>
<evidence type="ECO:0000313" key="8">
    <source>
        <dbReference type="EMBL" id="KAK4547642.1"/>
    </source>
</evidence>
<dbReference type="Gene3D" id="1.10.1200.10">
    <property type="entry name" value="ACP-like"/>
    <property type="match status" value="5"/>
</dbReference>
<dbReference type="InterPro" id="IPR010071">
    <property type="entry name" value="AA_adenyl_dom"/>
</dbReference>
<dbReference type="SUPFAM" id="SSF52777">
    <property type="entry name" value="CoA-dependent acyltransferases"/>
    <property type="match status" value="12"/>
</dbReference>
<dbReference type="InterPro" id="IPR042099">
    <property type="entry name" value="ANL_N_sf"/>
</dbReference>
<feature type="domain" description="Carrier" evidence="7">
    <location>
        <begin position="3389"/>
        <end position="3462"/>
    </location>
</feature>
<evidence type="ECO:0000256" key="2">
    <source>
        <dbReference type="ARBA" id="ARBA00022450"/>
    </source>
</evidence>
<dbReference type="FunFam" id="3.30.300.30:FF:000015">
    <property type="entry name" value="Nonribosomal peptide synthase SidD"/>
    <property type="match status" value="1"/>
</dbReference>
<accession>A0AAV9JQH1</accession>
<dbReference type="InterPro" id="IPR036736">
    <property type="entry name" value="ACP-like_sf"/>
</dbReference>
<name>A0AAV9JQH1_9PEZI</name>
<dbReference type="CDD" id="cd05918">
    <property type="entry name" value="A_NRPS_SidN3_like"/>
    <property type="match status" value="2"/>
</dbReference>
<dbReference type="Gene3D" id="3.40.50.12780">
    <property type="entry name" value="N-terminal domain of ligase-like"/>
    <property type="match status" value="3"/>
</dbReference>
<sequence length="4515" mass="492706">MYGPTEATIHCTLQTSFTRGMRVNNIGIPLDTVSAFIVEPASSAAPDEPPKVLPLGEEGELAVGGYQLADGYLNRDEQTRSVGQVKLRGQRIELGEIEYAAAQTTGCRSAVAEVLDGTLIAFCVCSDAGITLEHMQESCRKWLPAFMVPGDFIFLEELPYLASGKIDRKALSGHYAKVKRPPSATSDSASPRAMQIAAIVSRVLRADINASTYLPGAGLDSLSAIRIASQLNRGGFPQMDANAILAAQTVSDIDGLIAQGADSVQAVRASERPGSDATSLWHTARQHPLLADLQAEVEAVFAATPVQSAMLGETARDPQAYCNWVRFDVADGIELPKIEAALRQLSMSHEMLRSGFLTLQAPGVSHLVIVWKHLPLTHITIVEAFDYTFTTQTEEETLHPCCFQLSRSDSGACILLKIHHASYDQWSIDVLKADLNCLLQDAATDDAPAFSKVPALYALHQGKARSDQATDFWQDHLRDFTATPVPDLNGRVVPKGLQRTSWQDLSFDVRGARNHAKEHGYSLPSLFQSSFAYLTAAYAGSQDVLFGTVFSGRHIPIAGIERILGPCLATLPCRIDLSSARTCLDLLRLTHERNRALQRYALTPLADIKRAGQCMPDTTLFDALFVWQETSILREEAESLVTETDSADHHEFNLVLEFAPSVTGVAIRATYQQSLLSVKHVDLFLQQLHCLANRLVQHPGASVDSLASVFSEDLLSISNGAPSFCASVGDPVAAIQHHAHERPSSLALSFAQSMSAETAEVENLTYADLNARANTLAHYLQSLGVAPNDLVCICMEKSIDLYIAILATIKSGAGYLPLVPETPTARIEVILRQANVRICLCDAVSIDMVRSVSTAITVETHQLDLRHVSADDPAVRAAGSDLAYTVFTSGTSTGEPKGVSITRDNLAGNLAALSELYRAAPGGRFLQACSQAFDVSVFEIFYALSSGMCLCIGTKEVILHDLERSIRALEVTHLSFTPTVAALVDPCNVPNVQFLVTAGEAMTDLVRRRWAGKGLHQGYGPSETTNICTVNINMAPEDALGNIGKPLRNTSAFVVSLDDELVLLPVGAVGEFVFGGEQVFRGYLGRDDLNSTKLVDHPTHGRLYRSGDVGRMLSDGTLLITGRLDDQVKLRGNRIELGEINTVLLQSVDVLDCTTLLFEDRHGQALASFWVSRDQHAVSSQPTCVDTHGQQKIAGLFQHLDAALPSYMIPTLLVPITQMPMTTQGKLDQRLLRTTLSSLKDDLRQAFSRQVDDGGSDKWSPQEEQIATALADTLRMPKSQLGRTVSFFALGLNSLSAIAFAKAVERSLHQRTSINTVLRNASIARLSAALAGSCSLNPPARTPISSVFPSDFISRVGAACDAQGLAVESIWPCTPLQGAMLAATASLGPSAYQNATTFVVSGDAEKLKRCWAELMVRHAILRTRFVETDYADHPYVQVVIKRQALPWRAVDISENGHASVDRPHMSEPFRIETSQSSKAFSMTVHMHHAIYDGIAVAVLLREAEQLYHGMPLLAAPVSFEPFLSETLAQNGPEALQFWSAQLQDFQPKPFPRSNSTRTPMQRTLKHMSAVDVLDVETLCKRHSVTPLSVFQTAWAKVLSIAQQADDVCFGTVVSGRSVAVPGVEMLVAPCFNTLPMRVDVAKYRNNIQLAKRLHAQNIEMSEYQLTSLRRIQRSSRSPGTHLFDSIVLLQPAQQALDPSIWKLINEEGTMDMLVVLEIVIEGNQFEVALHFLTLHVSEAVADHLLQAFASAVSSCLRYSSSEVHSLGELDSNEITGRLKPHQHLVKTNGSGHTPADEDPGTWTPEETHVREVFASLSGVDAASITRATSMFRLGLDSLNAAQVSARLRKLGVCVDAMDVIESLTPSAISAIAAKHSLSCEAQPTVIDLAAFDTEHRQALLISVGVNREAVEAVRPCTAVQCGMIAQSLQDYGSLYVNHITYEVPDGVALTDISGAWKAVQRKHQALRMGFCHIDDHLKPFAMVLWKADTSQVPLSHAAPDQDAKGVELHAASDIVNRLHTPAWRLTVMQSGRRMLLSLHHALYDAESLHYLLSDFEMAVGGLGADLGYSPSIDGVLTAVLIAESDHSRQAAAFWRDLLGAARTAGATIQAVGQASWAFVLSAYTGEPDALFGTVFSGRSGSSGQAAAFPSISTVPVSCDTNKPKADVVADMVAYNAAVYRHRFTALADIQRFAGTAGQSLFDTVFVYQKTSSASHDRFSWPVIRETAAVDYVASMELEIISNEVIIRLTVDSSQIPEMHAELLVLQYEYMLSQLSGCFEISAGEFGRLHSISPAKEASLPSNTTLLHNFVEAGAREHPDRPALEFLNGSPSTEKRTWTYKQLDERGNQIAQLLRQRNVGEASIVAVRMQKCAEASFAFLGVLKAGCSFLALDPDLPQARQEFILQDSGASIMFTDDASGVIAGVEVVQLTERLLEGHAVEPITTTVFPDATCYCLYTSGTTGAPKGCEITHENAVQAMLAFQRLFAGHWDHDSRWLQFASYWFDVSILEQFWSWSVGITVVGAPRDVVLDDLAGFIRRARVTHIDLTPSLARLLHPDNVPGLHEGVFITGGEALKQEIIDAWGSKHAICNGYGPTEATIGVTMNTFVGTDAKPSNIGKQFDNVGAYVFAPGTSDPVLRGAVGELCVSGKLVGKGYLNRPELTAKAFPYLQQFEERVYRTGDLVRLLADGSFCFLGRMDTQTKLRGQRLEVAEIDSVIAASSEKLAGVVSLVHKAEDGSKETLVSFITEGAARDSADCHVDASKDGRQLASAADRACRNKLPAYMVPTHLIPISFLPLTVNNKVDTKQLVALFNSLTAKDLQGMKKDSSDEDPRTGSERRVSQVLTKMLGLETDAVQRDSNVFSLGMSSVSAITFASLLKRNGFVAANVALVMRNPTVSQLAYALSGDERGAQEEDSQLKQAQLSITAFAQRHRNNAARRLCVSPRDIETATPCTPLQEGLLFESMSNSEQPYFNEFRYLLGNVDLEQLRLAFEQLTASVQMLRSRYVQTDDGYVQVILKESLVQWRVHPVVVQDVDTLVSEERTHWLEDNLQDLVQPIRTFVVPTTEGDVLIVFVHHAVYDGISWQLLLDRLAGCYNEQRPLECGPSFTDALPHGPLRRRQGAKSFWQHRLAQFSHEPLPPLPHQSLRSVSTATLRISDTASVEGVRKRLSVSHQAFLQACFEVALVHHYPRAHTYGNVVSGRSIGLDGADQVIGPLFNTLPHKITLGTEDTWSTAVRHSHEANVAALPFQHTPLREIRKWCSISPSDQMFDVLFVFQLQPEHDVARECELWKEMESKPHADHPLAIEIKLLVDNTLELVAVSQSNVADDESLGALLTSLHKAIMAASDDVDRNITDDFSIPQMQEPRPARHHSKDQPHLNGVHGFVWSDKAVVLREAIAQIAGLGITSVDEHSTIFSMGLDSIDAVKLASKAKKAGLSLPVSKILQAQTIPRMLDAALDMQISARAERSRSQLRMLEEKLSRSLEGSVPRLDTVERVLPATPSQEALIADMIRSDWRDYYNHDVLRLQPGVDLVKFRAAWQEVVDKTPILRTAFMQVADPDIDVTFAQVVYRPRSLSFEEHARNNLGDLDGLLDQITQSARADSVAEPPLHLALVTTEDEPYLILSLAHAQYDGHSLALLHEDVHRAYHDTMRERPTYDSVIEACLTATNDEARTFWSSALSGATVSNFPRVNGAQTTAAATHRADKTSAVSASAARSFCRRHGVSIQALAQTCWALVLSHYAGSLEVVYGVVLACRDSEEAEQTMFPTMNTVPVRATLHGSRLDMVKYMQGMITDMRPYQQTPLRTIQAACSDVVQRDTSEEGGSLFDTLFIYQHRPEAAHDETQSLYESTGGSSSVEYPVAVEIEAVADQLLLRAACKGSVMDEPGTRRLLENVDNVLNSIVNSSDKPTVSFSESEVSICGLPWFQLPSESGKRLDTGNASEERGDVADSDRSELSPVAGSIREALAQVARIPSESIAPGASIESIGIDSISAIKVAALLRKQDIALSVSEIIRAKTYMQMAEVAAAKSKPSGAAAMPSIDVVDAVLRERGLSNGSGNFGVDHGNVESILPATAGQAYMLGVWQGSKGQLFYPTFSYELRAVVDVQHIHRAWGELIARHGILRTVFCATGDERIPVLQVILKEAKDSFSEGERSSANNECDGQPMVALHVTRHADAYGLHLRIHHALYDAVSLPLLLQDFESLLAATEVKLPALKHEDFLTLSAPEQSHEASKAFWTSYLADVVKPARLVQPSSRGVQTRVEIFQPGLFAEVPALEELARREGVTVQALLFAAYAKVYAGLAAKGDEGADGAEDVVLGIYLANRSHLPELDRLAAPTLNLVPLLVRAPSKQALLDVAKRVQTDLQEIGTVGNSAVGLWEIAEWTGVKVDAFVNFLKLPEQRGAEEEEEEEDDASARQPAMVLREMGERKTTAYSRVTEPEETSDEFVLPRALREMRGGDAYPFSLDLEATVANGALDLGLFCPEAMLGLEGGEEVVEEVRGVFEKLVGKGRA</sequence>
<dbReference type="Gene3D" id="3.30.559.30">
    <property type="entry name" value="Nonribosomal peptide synthetase, condensation domain"/>
    <property type="match status" value="6"/>
</dbReference>
<dbReference type="SUPFAM" id="SSF47336">
    <property type="entry name" value="ACP-like"/>
    <property type="match status" value="5"/>
</dbReference>
<keyword evidence="9" id="KW-1185">Reference proteome</keyword>
<evidence type="ECO:0000256" key="3">
    <source>
        <dbReference type="ARBA" id="ARBA00022553"/>
    </source>
</evidence>
<protein>
    <recommendedName>
        <fullName evidence="7">Carrier domain-containing protein</fullName>
    </recommendedName>
</protein>
<comment type="similarity">
    <text evidence="5">Belongs to the NRP synthetase family.</text>
</comment>
<dbReference type="Proteomes" id="UP001324427">
    <property type="component" value="Unassembled WGS sequence"/>
</dbReference>
<dbReference type="InterPro" id="IPR045851">
    <property type="entry name" value="AMP-bd_C_sf"/>
</dbReference>
<evidence type="ECO:0000256" key="1">
    <source>
        <dbReference type="ARBA" id="ARBA00004924"/>
    </source>
</evidence>
<dbReference type="InterPro" id="IPR023213">
    <property type="entry name" value="CAT-like_dom_sf"/>
</dbReference>
<dbReference type="SUPFAM" id="SSF56801">
    <property type="entry name" value="Acetyl-CoA synthetase-like"/>
    <property type="match status" value="3"/>
</dbReference>
<evidence type="ECO:0000256" key="5">
    <source>
        <dbReference type="ARBA" id="ARBA00029454"/>
    </source>
</evidence>
<dbReference type="PANTHER" id="PTHR45527:SF1">
    <property type="entry name" value="FATTY ACID SYNTHASE"/>
    <property type="match status" value="1"/>
</dbReference>
<dbReference type="PROSITE" id="PS00012">
    <property type="entry name" value="PHOSPHOPANTETHEINE"/>
    <property type="match status" value="4"/>
</dbReference>
<dbReference type="FunFam" id="3.30.300.30:FF:000033">
    <property type="entry name" value="Nonribosomal siderophore peptide synthase SidC"/>
    <property type="match status" value="1"/>
</dbReference>
<dbReference type="InterPro" id="IPR009081">
    <property type="entry name" value="PP-bd_ACP"/>
</dbReference>
<dbReference type="Pfam" id="PF00501">
    <property type="entry name" value="AMP-binding"/>
    <property type="match status" value="2"/>
</dbReference>
<feature type="domain" description="Carrier" evidence="7">
    <location>
        <begin position="2831"/>
        <end position="2908"/>
    </location>
</feature>
<evidence type="ECO:0000259" key="7">
    <source>
        <dbReference type="PROSITE" id="PS50075"/>
    </source>
</evidence>
<dbReference type="InterPro" id="IPR001242">
    <property type="entry name" value="Condensation_dom"/>
</dbReference>
<dbReference type="GO" id="GO:0031177">
    <property type="term" value="F:phosphopantetheine binding"/>
    <property type="evidence" value="ECO:0007669"/>
    <property type="project" value="InterPro"/>
</dbReference>
<dbReference type="Pfam" id="PF00668">
    <property type="entry name" value="Condensation"/>
    <property type="match status" value="6"/>
</dbReference>
<dbReference type="PANTHER" id="PTHR45527">
    <property type="entry name" value="NONRIBOSOMAL PEPTIDE SYNTHETASE"/>
    <property type="match status" value="1"/>
</dbReference>
<dbReference type="GO" id="GO:0043041">
    <property type="term" value="P:amino acid activation for nonribosomal peptide biosynthetic process"/>
    <property type="evidence" value="ECO:0007669"/>
    <property type="project" value="TreeGrafter"/>
</dbReference>
<dbReference type="InterPro" id="IPR006162">
    <property type="entry name" value="Ppantetheine_attach_site"/>
</dbReference>
<gene>
    <name evidence="8" type="ORF">LTR36_000599</name>
</gene>
<feature type="region of interest" description="Disordered" evidence="6">
    <location>
        <begin position="4404"/>
        <end position="4425"/>
    </location>
</feature>
<dbReference type="Gene3D" id="3.30.559.10">
    <property type="entry name" value="Chloramphenicol acetyltransferase-like domain"/>
    <property type="match status" value="6"/>
</dbReference>
<dbReference type="GO" id="GO:0010106">
    <property type="term" value="P:cellular response to iron ion starvation"/>
    <property type="evidence" value="ECO:0007669"/>
    <property type="project" value="UniProtKB-ARBA"/>
</dbReference>
<comment type="pathway">
    <text evidence="1">Siderophore biosynthesis.</text>
</comment>
<feature type="domain" description="Carrier" evidence="7">
    <location>
        <begin position="3956"/>
        <end position="4032"/>
    </location>
</feature>
<evidence type="ECO:0000313" key="9">
    <source>
        <dbReference type="Proteomes" id="UP001324427"/>
    </source>
</evidence>
<dbReference type="CDD" id="cd19542">
    <property type="entry name" value="CT_NRPS-like"/>
    <property type="match status" value="2"/>
</dbReference>
<evidence type="ECO:0000256" key="6">
    <source>
        <dbReference type="SAM" id="MobiDB-lite"/>
    </source>
</evidence>
<dbReference type="Gene3D" id="3.30.300.30">
    <property type="match status" value="3"/>
</dbReference>
<keyword evidence="3" id="KW-0597">Phosphoprotein</keyword>
<feature type="domain" description="Carrier" evidence="7">
    <location>
        <begin position="1260"/>
        <end position="1334"/>
    </location>
</feature>
<proteinExistence type="inferred from homology"/>
<dbReference type="SMART" id="SM00823">
    <property type="entry name" value="PKS_PP"/>
    <property type="match status" value="5"/>
</dbReference>
<feature type="domain" description="Carrier" evidence="7">
    <location>
        <begin position="1803"/>
        <end position="1876"/>
    </location>
</feature>
<reference evidence="8 9" key="1">
    <citation type="submission" date="2021-11" db="EMBL/GenBank/DDBJ databases">
        <title>Black yeast isolated from Biological Soil Crust.</title>
        <authorList>
            <person name="Kurbessoian T."/>
        </authorList>
    </citation>
    <scope>NUCLEOTIDE SEQUENCE [LARGE SCALE GENOMIC DNA]</scope>
    <source>
        <strain evidence="8 9">CCFEE 5522</strain>
    </source>
</reference>
<feature type="region of interest" description="Disordered" evidence="6">
    <location>
        <begin position="3936"/>
        <end position="3957"/>
    </location>
</feature>
<dbReference type="InterPro" id="IPR020806">
    <property type="entry name" value="PKS_PP-bd"/>
</dbReference>
<keyword evidence="2" id="KW-0596">Phosphopantetheine</keyword>
<dbReference type="GO" id="GO:0005737">
    <property type="term" value="C:cytoplasm"/>
    <property type="evidence" value="ECO:0007669"/>
    <property type="project" value="TreeGrafter"/>
</dbReference>
<dbReference type="NCBIfam" id="TIGR01733">
    <property type="entry name" value="AA-adenyl-dom"/>
    <property type="match status" value="2"/>
</dbReference>
<dbReference type="GO" id="GO:0031169">
    <property type="term" value="P:ferrichrome biosynthetic process"/>
    <property type="evidence" value="ECO:0007669"/>
    <property type="project" value="UniProtKB-ARBA"/>
</dbReference>
<dbReference type="InterPro" id="IPR000873">
    <property type="entry name" value="AMP-dep_synth/lig_dom"/>
</dbReference>
<organism evidence="8 9">
    <name type="scientific">Oleoguttula mirabilis</name>
    <dbReference type="NCBI Taxonomy" id="1507867"/>
    <lineage>
        <taxon>Eukaryota</taxon>
        <taxon>Fungi</taxon>
        <taxon>Dikarya</taxon>
        <taxon>Ascomycota</taxon>
        <taxon>Pezizomycotina</taxon>
        <taxon>Dothideomycetes</taxon>
        <taxon>Dothideomycetidae</taxon>
        <taxon>Mycosphaerellales</taxon>
        <taxon>Teratosphaeriaceae</taxon>
        <taxon>Oleoguttula</taxon>
    </lineage>
</organism>
<dbReference type="Pfam" id="PF00550">
    <property type="entry name" value="PP-binding"/>
    <property type="match status" value="5"/>
</dbReference>